<dbReference type="EMBL" id="JROU02000786">
    <property type="protein sequence ID" value="OEH78302.1"/>
    <property type="molecule type" value="Genomic_DNA"/>
</dbReference>
<name>A0A1D3D4C7_9EIME</name>
<dbReference type="AlphaFoldDB" id="A0A1D3D4C7"/>
<dbReference type="GO" id="GO:0040029">
    <property type="term" value="P:epigenetic regulation of gene expression"/>
    <property type="evidence" value="ECO:0007669"/>
    <property type="project" value="TreeGrafter"/>
</dbReference>
<dbReference type="GO" id="GO:0005737">
    <property type="term" value="C:cytoplasm"/>
    <property type="evidence" value="ECO:0007669"/>
    <property type="project" value="TreeGrafter"/>
</dbReference>
<organism evidence="3 4">
    <name type="scientific">Cyclospora cayetanensis</name>
    <dbReference type="NCBI Taxonomy" id="88456"/>
    <lineage>
        <taxon>Eukaryota</taxon>
        <taxon>Sar</taxon>
        <taxon>Alveolata</taxon>
        <taxon>Apicomplexa</taxon>
        <taxon>Conoidasida</taxon>
        <taxon>Coccidia</taxon>
        <taxon>Eucoccidiorida</taxon>
        <taxon>Eimeriorina</taxon>
        <taxon>Eimeriidae</taxon>
        <taxon>Cyclospora</taxon>
    </lineage>
</organism>
<dbReference type="Proteomes" id="UP000095192">
    <property type="component" value="Unassembled WGS sequence"/>
</dbReference>
<feature type="compositionally biased region" description="Low complexity" evidence="1">
    <location>
        <begin position="907"/>
        <end position="922"/>
    </location>
</feature>
<accession>A0A1D3D4C7</accession>
<dbReference type="GO" id="GO:0000118">
    <property type="term" value="C:histone deacetylase complex"/>
    <property type="evidence" value="ECO:0007669"/>
    <property type="project" value="TreeGrafter"/>
</dbReference>
<dbReference type="VEuPathDB" id="ToxoDB:cyc_04623"/>
<dbReference type="PANTHER" id="PTHR10625">
    <property type="entry name" value="HISTONE DEACETYLASE HDAC1-RELATED"/>
    <property type="match status" value="1"/>
</dbReference>
<feature type="compositionally biased region" description="Basic and acidic residues" evidence="1">
    <location>
        <begin position="769"/>
        <end position="792"/>
    </location>
</feature>
<dbReference type="InParanoid" id="A0A1D3D4C7"/>
<evidence type="ECO:0000313" key="3">
    <source>
        <dbReference type="EMBL" id="OEH78302.1"/>
    </source>
</evidence>
<dbReference type="InterPro" id="IPR037138">
    <property type="entry name" value="His_deacetylse_dom_sf"/>
</dbReference>
<evidence type="ECO:0000313" key="4">
    <source>
        <dbReference type="Proteomes" id="UP000095192"/>
    </source>
</evidence>
<proteinExistence type="predicted"/>
<dbReference type="Pfam" id="PF00850">
    <property type="entry name" value="Hist_deacetyl"/>
    <property type="match status" value="2"/>
</dbReference>
<feature type="region of interest" description="Disordered" evidence="1">
    <location>
        <begin position="870"/>
        <end position="922"/>
    </location>
</feature>
<feature type="region of interest" description="Disordered" evidence="1">
    <location>
        <begin position="764"/>
        <end position="801"/>
    </location>
</feature>
<dbReference type="GO" id="GO:0004407">
    <property type="term" value="F:histone deacetylase activity"/>
    <property type="evidence" value="ECO:0007669"/>
    <property type="project" value="TreeGrafter"/>
</dbReference>
<dbReference type="InterPro" id="IPR023696">
    <property type="entry name" value="Ureohydrolase_dom_sf"/>
</dbReference>
<reference evidence="3 4" key="1">
    <citation type="journal article" date="2016" name="BMC Genomics">
        <title>Comparative genomics reveals Cyclospora cayetanensis possesses coccidia-like metabolism and invasion components but unique surface antigens.</title>
        <authorList>
            <person name="Liu S."/>
            <person name="Wang L."/>
            <person name="Zheng H."/>
            <person name="Xu Z."/>
            <person name="Roellig D.M."/>
            <person name="Li N."/>
            <person name="Frace M.A."/>
            <person name="Tang K."/>
            <person name="Arrowood M.J."/>
            <person name="Moss D.M."/>
            <person name="Zhang L."/>
            <person name="Feng Y."/>
            <person name="Xiao L."/>
        </authorList>
    </citation>
    <scope>NUCLEOTIDE SEQUENCE [LARGE SCALE GENOMIC DNA]</scope>
    <source>
        <strain evidence="3 4">CHN_HEN01</strain>
    </source>
</reference>
<dbReference type="PANTHER" id="PTHR10625:SF26">
    <property type="entry name" value="HISTONE DEACETYLASE DOMAIN-CONTAINING PROTEIN"/>
    <property type="match status" value="1"/>
</dbReference>
<dbReference type="VEuPathDB" id="ToxoDB:LOC34621130"/>
<feature type="domain" description="Histone deacetylase" evidence="2">
    <location>
        <begin position="567"/>
        <end position="714"/>
    </location>
</feature>
<dbReference type="Gene3D" id="3.40.800.20">
    <property type="entry name" value="Histone deacetylase domain"/>
    <property type="match status" value="1"/>
</dbReference>
<protein>
    <submittedName>
        <fullName evidence="3">Histone deactylase</fullName>
    </submittedName>
</protein>
<gene>
    <name evidence="3" type="ORF">cyc_04623</name>
</gene>
<dbReference type="InterPro" id="IPR023801">
    <property type="entry name" value="His_deacetylse_dom"/>
</dbReference>
<feature type="domain" description="Histone deacetylase" evidence="2">
    <location>
        <begin position="290"/>
        <end position="492"/>
    </location>
</feature>
<evidence type="ECO:0000256" key="1">
    <source>
        <dbReference type="SAM" id="MobiDB-lite"/>
    </source>
</evidence>
<keyword evidence="4" id="KW-1185">Reference proteome</keyword>
<evidence type="ECO:0000259" key="2">
    <source>
        <dbReference type="Pfam" id="PF00850"/>
    </source>
</evidence>
<sequence length="1006" mass="107103">MPALHILVGRSSFAEVRADAAECLRRLLYHAGLLYAASGGSRVCSRCTLTSTRSRDLSTACPKEEARQVQCGAQDRSVECLLLLLAHSFPEDCFLWCVDSAAETLQRQEDAQRLVVGSAAAEAAVSTEGALAGGAPPDVRAFKRVVLQRAERRPLLPCACSSSLVYRIARRCLLHEQQLRELLCVARRSGCLQLFLATVYELVDAEPSMCSVAKAVFAEAGKTSSNCGAPPTAPQPVYVQQRCSSSNRTYRIPEGSGTLLATHESCMRHLPLPEPSDFPVKRFKLMQRFPENPSRLEVLVQPSSGVLKAAEFRHLDWIDSAPPASLADILRVHDVSYIFKLKQKIRSTFGTSSVKGPSGGNSAVGPTGLDKFAYSFADGDTPVTALSWEAATCAAGTVIAAVDAVCTGARVNAFCAVRPPGHHLGSWGAAQTAPYSLTDEDIAAGSQGFCVLNNVAIGAAYARYNYAQKGIRRIAIVDFDAHHGNGTEQIIRNVGLKFRKLQGGTSEFVNTRTYPKLQECNAWSPAPLWTVRSFDITPLGSAEDGGGSLHDFPVQLPMWLGWRDESDQDELFFASIHAFDGSFYPGTGNDCEDFSGPTILNVTMPVHDACFTPVEGSAEGDSCCHCRRCRLPHRSVRSRLLFKERVLKRLDAFKPDLIFLSAGFDGHIKDPIGGEAVGWTEDDFYWLTMQVQRAAHRHCSGRCISVLEGGYNVRGGVISPLALCVREHVRALVKAAHMRLETHAKPRKTQGSLSRVPEELIAQGASESHAPRHQEASSPLGDDRVPAGRGEDALEGFSGGEEEFLVEDESDSGFSSSDDEAEAFFDAYEAVEGGGAPFQGALVEPSEGPLFVADGPGGSLQQPVVSLGAAMGSPSRAGVAGSPIDSHQPMSGGPLSYEGVQSPSAISSVSEDSAAAGGGSEASPAVAVGVTHVGAPGDCAGPVAGSHAEVLPSLYQQQGLMVLTASTSASEEGKPQSIGLGEPPALEEGEVCSKAVRLRYLCGFPV</sequence>
<comment type="caution">
    <text evidence="3">The sequence shown here is derived from an EMBL/GenBank/DDBJ whole genome shotgun (WGS) entry which is preliminary data.</text>
</comment>
<dbReference type="SUPFAM" id="SSF52768">
    <property type="entry name" value="Arginase/deacetylase"/>
    <property type="match status" value="1"/>
</dbReference>